<dbReference type="EMBL" id="CADEAL010004501">
    <property type="protein sequence ID" value="CAB1460961.1"/>
    <property type="molecule type" value="Genomic_DNA"/>
</dbReference>
<evidence type="ECO:0000313" key="1">
    <source>
        <dbReference type="EMBL" id="CAB1460961.1"/>
    </source>
</evidence>
<evidence type="ECO:0000313" key="2">
    <source>
        <dbReference type="Proteomes" id="UP001153269"/>
    </source>
</evidence>
<dbReference type="AlphaFoldDB" id="A0A9N7W5H2"/>
<gene>
    <name evidence="1" type="ORF">PLEPLA_LOCUS48835</name>
</gene>
<sequence>MVYNFTKCTMSTKVGSLSSTRASMYKSQRESEREIQFALRFKRDQLYYSPAVAKGELKMEKTPSSPDSLDQSYWFEKENIEDGEYHALRSVSEPQYYLCLIGKEISTCTKKEKSLHVKVKKI</sequence>
<dbReference type="Proteomes" id="UP001153269">
    <property type="component" value="Unassembled WGS sequence"/>
</dbReference>
<organism evidence="1 2">
    <name type="scientific">Pleuronectes platessa</name>
    <name type="common">European plaice</name>
    <dbReference type="NCBI Taxonomy" id="8262"/>
    <lineage>
        <taxon>Eukaryota</taxon>
        <taxon>Metazoa</taxon>
        <taxon>Chordata</taxon>
        <taxon>Craniata</taxon>
        <taxon>Vertebrata</taxon>
        <taxon>Euteleostomi</taxon>
        <taxon>Actinopterygii</taxon>
        <taxon>Neopterygii</taxon>
        <taxon>Teleostei</taxon>
        <taxon>Neoteleostei</taxon>
        <taxon>Acanthomorphata</taxon>
        <taxon>Carangaria</taxon>
        <taxon>Pleuronectiformes</taxon>
        <taxon>Pleuronectoidei</taxon>
        <taxon>Pleuronectidae</taxon>
        <taxon>Pleuronectes</taxon>
    </lineage>
</organism>
<name>A0A9N7W5H2_PLEPL</name>
<accession>A0A9N7W5H2</accession>
<proteinExistence type="predicted"/>
<protein>
    <submittedName>
        <fullName evidence="1">Uncharacterized protein</fullName>
    </submittedName>
</protein>
<reference evidence="1" key="1">
    <citation type="submission" date="2020-03" db="EMBL/GenBank/DDBJ databases">
        <authorList>
            <person name="Weist P."/>
        </authorList>
    </citation>
    <scope>NUCLEOTIDE SEQUENCE</scope>
</reference>
<comment type="caution">
    <text evidence="1">The sequence shown here is derived from an EMBL/GenBank/DDBJ whole genome shotgun (WGS) entry which is preliminary data.</text>
</comment>
<keyword evidence="2" id="KW-1185">Reference proteome</keyword>